<feature type="domain" description="Peptidase C51" evidence="4">
    <location>
        <begin position="119"/>
        <end position="248"/>
    </location>
</feature>
<keyword evidence="1" id="KW-0732">Signal</keyword>
<dbReference type="Pfam" id="PF01476">
    <property type="entry name" value="LysM"/>
    <property type="match status" value="1"/>
</dbReference>
<keyword evidence="2" id="KW-0378">Hydrolase</keyword>
<dbReference type="GO" id="GO:0016787">
    <property type="term" value="F:hydrolase activity"/>
    <property type="evidence" value="ECO:0007669"/>
    <property type="project" value="UniProtKB-KW"/>
</dbReference>
<evidence type="ECO:0000313" key="7">
    <source>
        <dbReference type="Proteomes" id="UP000612362"/>
    </source>
</evidence>
<evidence type="ECO:0000256" key="3">
    <source>
        <dbReference type="ARBA" id="ARBA00023316"/>
    </source>
</evidence>
<evidence type="ECO:0000256" key="1">
    <source>
        <dbReference type="ARBA" id="ARBA00022729"/>
    </source>
</evidence>
<dbReference type="AlphaFoldDB" id="A0A8J3HVS4"/>
<dbReference type="GO" id="GO:0008932">
    <property type="term" value="F:lytic endotransglycosylase activity"/>
    <property type="evidence" value="ECO:0007669"/>
    <property type="project" value="TreeGrafter"/>
</dbReference>
<dbReference type="SMART" id="SM00257">
    <property type="entry name" value="LysM"/>
    <property type="match status" value="1"/>
</dbReference>
<evidence type="ECO:0000259" key="4">
    <source>
        <dbReference type="PROSITE" id="PS50911"/>
    </source>
</evidence>
<keyword evidence="7" id="KW-1185">Reference proteome</keyword>
<proteinExistence type="predicted"/>
<gene>
    <name evidence="6" type="ORF">KSX_22840</name>
</gene>
<dbReference type="Pfam" id="PF05257">
    <property type="entry name" value="CHAP"/>
    <property type="match status" value="1"/>
</dbReference>
<evidence type="ECO:0000256" key="2">
    <source>
        <dbReference type="ARBA" id="ARBA00022801"/>
    </source>
</evidence>
<reference evidence="6" key="1">
    <citation type="submission" date="2020-10" db="EMBL/GenBank/DDBJ databases">
        <title>Taxonomic study of unclassified bacteria belonging to the class Ktedonobacteria.</title>
        <authorList>
            <person name="Yabe S."/>
            <person name="Wang C.M."/>
            <person name="Zheng Y."/>
            <person name="Sakai Y."/>
            <person name="Cavaletti L."/>
            <person name="Monciardini P."/>
            <person name="Donadio S."/>
        </authorList>
    </citation>
    <scope>NUCLEOTIDE SEQUENCE</scope>
    <source>
        <strain evidence="6">SOSP1-1</strain>
    </source>
</reference>
<feature type="domain" description="LysM" evidence="5">
    <location>
        <begin position="58"/>
        <end position="102"/>
    </location>
</feature>
<protein>
    <submittedName>
        <fullName evidence="6">Uncharacterized protein</fullName>
    </submittedName>
</protein>
<dbReference type="PROSITE" id="PS50911">
    <property type="entry name" value="CHAP"/>
    <property type="match status" value="1"/>
</dbReference>
<dbReference type="GO" id="GO:0071555">
    <property type="term" value="P:cell wall organization"/>
    <property type="evidence" value="ECO:0007669"/>
    <property type="project" value="UniProtKB-KW"/>
</dbReference>
<evidence type="ECO:0000313" key="6">
    <source>
        <dbReference type="EMBL" id="GHO44121.1"/>
    </source>
</evidence>
<dbReference type="RefSeq" id="WP_220193541.1">
    <property type="nucleotide sequence ID" value="NZ_BNJF01000001.1"/>
</dbReference>
<comment type="caution">
    <text evidence="6">The sequence shown here is derived from an EMBL/GenBank/DDBJ whole genome shotgun (WGS) entry which is preliminary data.</text>
</comment>
<keyword evidence="3" id="KW-0961">Cell wall biogenesis/degradation</keyword>
<dbReference type="SUPFAM" id="SSF54001">
    <property type="entry name" value="Cysteine proteinases"/>
    <property type="match status" value="1"/>
</dbReference>
<dbReference type="PANTHER" id="PTHR33734">
    <property type="entry name" value="LYSM DOMAIN-CONTAINING GPI-ANCHORED PROTEIN 2"/>
    <property type="match status" value="1"/>
</dbReference>
<dbReference type="Proteomes" id="UP000612362">
    <property type="component" value="Unassembled WGS sequence"/>
</dbReference>
<dbReference type="Gene3D" id="3.90.1720.10">
    <property type="entry name" value="endopeptidase domain like (from Nostoc punctiforme)"/>
    <property type="match status" value="1"/>
</dbReference>
<dbReference type="SUPFAM" id="SSF54106">
    <property type="entry name" value="LysM domain"/>
    <property type="match status" value="1"/>
</dbReference>
<dbReference type="PROSITE" id="PS51782">
    <property type="entry name" value="LYSM"/>
    <property type="match status" value="1"/>
</dbReference>
<evidence type="ECO:0000259" key="5">
    <source>
        <dbReference type="PROSITE" id="PS51782"/>
    </source>
</evidence>
<organism evidence="6 7">
    <name type="scientific">Ktedonospora formicarum</name>
    <dbReference type="NCBI Taxonomy" id="2778364"/>
    <lineage>
        <taxon>Bacteria</taxon>
        <taxon>Bacillati</taxon>
        <taxon>Chloroflexota</taxon>
        <taxon>Ktedonobacteria</taxon>
        <taxon>Ktedonobacterales</taxon>
        <taxon>Ktedonobacteraceae</taxon>
        <taxon>Ktedonospora</taxon>
    </lineage>
</organism>
<dbReference type="EMBL" id="BNJF01000001">
    <property type="protein sequence ID" value="GHO44121.1"/>
    <property type="molecule type" value="Genomic_DNA"/>
</dbReference>
<dbReference type="Gene3D" id="3.10.350.10">
    <property type="entry name" value="LysM domain"/>
    <property type="match status" value="1"/>
</dbReference>
<dbReference type="InterPro" id="IPR036779">
    <property type="entry name" value="LysM_dom_sf"/>
</dbReference>
<sequence>MQKYYQKAWQYCKQHRTTSIVAGHVVVLTVLALALLTTSFGGSMFSAFAASSCGPNDKTYVVKSGDTLSQIAGQAGTTYSKLADYNKLSDPNVIYIDQHICIPGNGASSNGDNSNSGSTTNTGTIGYTAPVVKGTGNYFAFPQCTWWANKRYHELHGVYVPWTTNSNAYQWVDRAHDNGWRVSYTPVQGAVIVLQPYVQGAGGLGHVGIAEKINADGTVSVSNTNWGANPTSVTYTTITPGSGVAFVY</sequence>
<dbReference type="InterPro" id="IPR038765">
    <property type="entry name" value="Papain-like_cys_pep_sf"/>
</dbReference>
<dbReference type="PANTHER" id="PTHR33734:SF22">
    <property type="entry name" value="MEMBRANE-BOUND LYTIC MUREIN TRANSGLYCOSYLASE D"/>
    <property type="match status" value="1"/>
</dbReference>
<name>A0A8J3HVS4_9CHLR</name>
<dbReference type="InterPro" id="IPR007921">
    <property type="entry name" value="CHAP_dom"/>
</dbReference>
<dbReference type="InterPro" id="IPR018392">
    <property type="entry name" value="LysM"/>
</dbReference>
<dbReference type="CDD" id="cd00118">
    <property type="entry name" value="LysM"/>
    <property type="match status" value="1"/>
</dbReference>
<accession>A0A8J3HVS4</accession>